<comment type="catalytic activity">
    <reaction evidence="11">
        <text>an alpha-D-Glc-(1-&gt;3)-alpha-D-Man-(1-&gt;2)-alpha-D-Man-(1-&gt;2)-alpha-D-Man-(1-&gt;3)-[alpha-D-Man-(1-&gt;2)-alpha-D-Man-(1-&gt;3)-[alpha-D-Man-(1-&gt;2)-alpha-D-Man-(1-&gt;6)]-alpha-D-Man-(1-&gt;6)]-beta-D-Man-(1-&gt;4)-beta-D-GlcNAc-(1-&gt;4)-alpha-D-GlcNAc-diphospho-di-trans,poly-cis-dolichol + a di-trans,poly-cis-dolichyl beta-D-glucosyl phosphate = an alpha-D-Glc-(1-&gt;3)-alpha-D-Glc-(1-&gt;3)-alpha-D-Man-(1-&gt;2)-alpha-D-Man-(1-&gt;2)-alpha-D-Man-(1-&gt;3)-[alpha-D-Man-(1-&gt;2)-alpha-D-Man-(1-&gt;3)-[alpha-D-Man-(1-&gt;2)-alpha-D-Man-(1-&gt;6)]-alpha-D-Man-(1-&gt;6)]-beta-D-Man-(1-&gt;4)-beta-D-GlcNAc-(1-&gt;4)-alpha-D-GlcNAc-diphospho-di-trans,poly-cis-dolichol + a di-trans,poly-cis-dolichyl phosphate + H(+)</text>
        <dbReference type="Rhea" id="RHEA:31307"/>
        <dbReference type="Rhea" id="RHEA-COMP:19498"/>
        <dbReference type="Rhea" id="RHEA-COMP:19502"/>
        <dbReference type="Rhea" id="RHEA-COMP:19521"/>
        <dbReference type="Rhea" id="RHEA-COMP:19522"/>
        <dbReference type="ChEBI" id="CHEBI:15378"/>
        <dbReference type="ChEBI" id="CHEBI:57525"/>
        <dbReference type="ChEBI" id="CHEBI:57683"/>
        <dbReference type="ChEBI" id="CHEBI:132521"/>
        <dbReference type="ChEBI" id="CHEBI:132522"/>
        <dbReference type="EC" id="2.4.1.265"/>
    </reaction>
    <physiologicalReaction direction="left-to-right" evidence="11">
        <dbReference type="Rhea" id="RHEA:31308"/>
    </physiologicalReaction>
</comment>
<dbReference type="UniPathway" id="UPA00378"/>
<keyword evidence="7 12" id="KW-0256">Endoplasmic reticulum</keyword>
<reference evidence="14" key="1">
    <citation type="submission" date="2014-12" db="EMBL/GenBank/DDBJ databases">
        <title>Genome Sequence of Valsa Canker Pathogens Uncovers a Specific Adaption of Colonization on Woody Bark.</title>
        <authorList>
            <person name="Yin Z."/>
            <person name="Liu H."/>
            <person name="Gao X."/>
            <person name="Li Z."/>
            <person name="Song N."/>
            <person name="Ke X."/>
            <person name="Dai Q."/>
            <person name="Wu Y."/>
            <person name="Sun Y."/>
            <person name="Xu J.-R."/>
            <person name="Kang Z.K."/>
            <person name="Wang L."/>
            <person name="Huang L."/>
        </authorList>
    </citation>
    <scope>NUCLEOTIDE SEQUENCE [LARGE SCALE GENOMIC DNA]</scope>
    <source>
        <strain evidence="14">SXYL134</strain>
    </source>
</reference>
<evidence type="ECO:0000256" key="6">
    <source>
        <dbReference type="ARBA" id="ARBA00022692"/>
    </source>
</evidence>
<evidence type="ECO:0000256" key="2">
    <source>
        <dbReference type="ARBA" id="ARBA00004922"/>
    </source>
</evidence>
<dbReference type="GO" id="GO:0006488">
    <property type="term" value="P:dolichol-linked oligosaccharide biosynthetic process"/>
    <property type="evidence" value="ECO:0007669"/>
    <property type="project" value="EnsemblFungi"/>
</dbReference>
<keyword evidence="4 12" id="KW-0328">Glycosyltransferase</keyword>
<dbReference type="GO" id="GO:0042283">
    <property type="term" value="F:dolichyl pyrophosphate Glc1Man9GlcNAc2 alpha-1,3-glucosyltransferase activity"/>
    <property type="evidence" value="ECO:0007669"/>
    <property type="project" value="UniProtKB-EC"/>
</dbReference>
<feature type="transmembrane region" description="Helical" evidence="12">
    <location>
        <begin position="450"/>
        <end position="470"/>
    </location>
</feature>
<comment type="subcellular location">
    <subcellularLocation>
        <location evidence="1 12">Endoplasmic reticulum membrane</location>
        <topology evidence="1 12">Multi-pass membrane protein</topology>
    </subcellularLocation>
</comment>
<name>A0A194V9R8_CYTMA</name>
<comment type="function">
    <text evidence="10">Dolichyl pyrophosphate Glc1Man9GlcNAc2 alpha-1,3-glucosyltransferase that operates in the biosynthetic pathway of dolichol-linked oligosaccharides, the glycan precursors employed in protein asparagine (N)-glycosylation. The assembly of dolichol-linked oligosaccharides begins on the cytosolic side of the endoplasmic reticulum membrane and finishes in its lumen. The sequential addition of sugars to dolichol pyrophosphate produces dolichol-linked oligosaccharides containing fourteen sugars, including two GlcNAcs, nine mannoses and three glucoses. Once assembled, the oligosaccharide is transferred from the lipid to nascent proteins by oligosaccharyltransferases. In the lumen of the endoplasmic reticulum, adds the second glucose residue from dolichyl phosphate glucose (Dol-P-Glc) onto the lipid-linked oligosaccharide intermediate Glc(1)Man(9)GlcNAc(2)-PP-Dol to produce Glc(2)Man(9)GlcNAc(2)-PP-Dol.</text>
</comment>
<sequence length="504" mass="57213">MAEIYPSLTQCAIVATAFKVLLFPAYHSTDFEVHRNWLAITHTLPLWEWYYEKTSEWTLDYPPFFAYFEWVLSQVAKLVDPAMLKIYNLEHDSWQTVYFQRSSVIVTELLLVYALQMFVDSSHGITKKAAQAAALSILLSPGLLIVDHIHFQYNGTMYGLLVASLVLARKQSGLLYSGLAFATLLCMKHIYVYLAPAYFVFLLRTYCLSPKSMFRIQWLNCIKLGGGIGAILAIAFGPFLLKDGVDQLWQIWSRLMPFERGLCHSYWAPNIWALYSFSDRVLLFLAPRLGLPVNEDALTSGTRGLVGVAPFAVLPEVTSKMCLALTLAALVPPLLKPFIKPTWDNFVGAVTLCGYASFLFGYHVHEKAILLVIIPFTLIALKDRRYFGAFRPLAVAGHVSLFPLLFTPSEFPIKTIYTIFWLILFLMVFDRLAPAPSRPRFFLFDRCNTLYIAVSIPVIAYCSLFHEIIFGKQYEFLPLMFTSTYSALGVVGSWIGFYVVYFTS</sequence>
<evidence type="ECO:0000256" key="12">
    <source>
        <dbReference type="RuleBase" id="RU363110"/>
    </source>
</evidence>
<gene>
    <name evidence="13" type="ORF">VP1G_07721</name>
</gene>
<proteinExistence type="inferred from homology"/>
<dbReference type="PANTHER" id="PTHR12413:SF2">
    <property type="entry name" value="DOLICHYL PYROPHOSPHATE GLC1MAN9GLCNAC2 ALPHA-1,3-GLUCOSYLTRANSFERASE-RELATED"/>
    <property type="match status" value="1"/>
</dbReference>
<evidence type="ECO:0000256" key="9">
    <source>
        <dbReference type="ARBA" id="ARBA00023136"/>
    </source>
</evidence>
<keyword evidence="9 12" id="KW-0472">Membrane</keyword>
<dbReference type="AlphaFoldDB" id="A0A194V9R8"/>
<feature type="transmembrane region" description="Helical" evidence="12">
    <location>
        <begin position="386"/>
        <end position="405"/>
    </location>
</feature>
<dbReference type="GO" id="GO:0005789">
    <property type="term" value="C:endoplasmic reticulum membrane"/>
    <property type="evidence" value="ECO:0007669"/>
    <property type="project" value="UniProtKB-SubCell"/>
</dbReference>
<feature type="transmembrane region" description="Helical" evidence="12">
    <location>
        <begin position="131"/>
        <end position="153"/>
    </location>
</feature>
<organism evidence="13 14">
    <name type="scientific">Cytospora mali</name>
    <name type="common">Apple Valsa canker fungus</name>
    <name type="synonym">Valsa mali</name>
    <dbReference type="NCBI Taxonomy" id="578113"/>
    <lineage>
        <taxon>Eukaryota</taxon>
        <taxon>Fungi</taxon>
        <taxon>Dikarya</taxon>
        <taxon>Ascomycota</taxon>
        <taxon>Pezizomycotina</taxon>
        <taxon>Sordariomycetes</taxon>
        <taxon>Sordariomycetidae</taxon>
        <taxon>Diaporthales</taxon>
        <taxon>Cytosporaceae</taxon>
        <taxon>Cytospora</taxon>
    </lineage>
</organism>
<comment type="similarity">
    <text evidence="3 12">Belongs to the ALG6/ALG8 glucosyltransferase family.</text>
</comment>
<dbReference type="EC" id="2.4.1.-" evidence="12"/>
<feature type="transmembrane region" description="Helical" evidence="12">
    <location>
        <begin position="98"/>
        <end position="119"/>
    </location>
</feature>
<dbReference type="InterPro" id="IPR004856">
    <property type="entry name" value="Glyco_trans_ALG6/ALG8"/>
</dbReference>
<keyword evidence="8 12" id="KW-1133">Transmembrane helix</keyword>
<evidence type="ECO:0000256" key="3">
    <source>
        <dbReference type="ARBA" id="ARBA00008715"/>
    </source>
</evidence>
<dbReference type="Pfam" id="PF03155">
    <property type="entry name" value="Alg6_Alg8"/>
    <property type="match status" value="1"/>
</dbReference>
<keyword evidence="6 12" id="KW-0812">Transmembrane</keyword>
<feature type="transmembrane region" description="Helical" evidence="12">
    <location>
        <begin position="173"/>
        <end position="201"/>
    </location>
</feature>
<evidence type="ECO:0000256" key="7">
    <source>
        <dbReference type="ARBA" id="ARBA00022824"/>
    </source>
</evidence>
<dbReference type="Proteomes" id="UP000078576">
    <property type="component" value="Unassembled WGS sequence"/>
</dbReference>
<feature type="transmembrane region" description="Helical" evidence="12">
    <location>
        <begin position="411"/>
        <end position="429"/>
    </location>
</feature>
<evidence type="ECO:0000256" key="1">
    <source>
        <dbReference type="ARBA" id="ARBA00004477"/>
    </source>
</evidence>
<dbReference type="STRING" id="694573.A0A194V9R8"/>
<feature type="transmembrane region" description="Helical" evidence="12">
    <location>
        <begin position="476"/>
        <end position="501"/>
    </location>
</feature>
<feature type="transmembrane region" description="Helical" evidence="12">
    <location>
        <begin position="221"/>
        <end position="241"/>
    </location>
</feature>
<comment type="pathway">
    <text evidence="2 12">Protein modification; protein glycosylation.</text>
</comment>
<evidence type="ECO:0000256" key="8">
    <source>
        <dbReference type="ARBA" id="ARBA00022989"/>
    </source>
</evidence>
<dbReference type="PANTHER" id="PTHR12413">
    <property type="entry name" value="DOLICHYL GLYCOSYLTRANSFERASE"/>
    <property type="match status" value="1"/>
</dbReference>
<evidence type="ECO:0000256" key="4">
    <source>
        <dbReference type="ARBA" id="ARBA00022676"/>
    </source>
</evidence>
<protein>
    <recommendedName>
        <fullName evidence="12">Alpha-1,3-glucosyltransferase</fullName>
        <ecNumber evidence="12">2.4.1.-</ecNumber>
    </recommendedName>
</protein>
<keyword evidence="14" id="KW-1185">Reference proteome</keyword>
<evidence type="ECO:0000256" key="5">
    <source>
        <dbReference type="ARBA" id="ARBA00022679"/>
    </source>
</evidence>
<evidence type="ECO:0000256" key="10">
    <source>
        <dbReference type="ARBA" id="ARBA00044725"/>
    </source>
</evidence>
<keyword evidence="5 12" id="KW-0808">Transferase</keyword>
<accession>A0A194V9R8</accession>
<dbReference type="OrthoDB" id="1689333at2759"/>
<evidence type="ECO:0000256" key="11">
    <source>
        <dbReference type="ARBA" id="ARBA00047346"/>
    </source>
</evidence>
<dbReference type="EMBL" id="KN714753">
    <property type="protein sequence ID" value="KUI60556.1"/>
    <property type="molecule type" value="Genomic_DNA"/>
</dbReference>
<evidence type="ECO:0000313" key="13">
    <source>
        <dbReference type="EMBL" id="KUI60556.1"/>
    </source>
</evidence>
<evidence type="ECO:0000313" key="14">
    <source>
        <dbReference type="Proteomes" id="UP000078576"/>
    </source>
</evidence>